<evidence type="ECO:0000256" key="1">
    <source>
        <dbReference type="SAM" id="MobiDB-lite"/>
    </source>
</evidence>
<dbReference type="GO" id="GO:0070390">
    <property type="term" value="C:transcription export complex 2"/>
    <property type="evidence" value="ECO:0007669"/>
    <property type="project" value="TreeGrafter"/>
</dbReference>
<feature type="compositionally biased region" description="Polar residues" evidence="1">
    <location>
        <begin position="1362"/>
        <end position="1380"/>
    </location>
</feature>
<sequence>MPSAISALDSGNPDEDDSSKASKLAARAARFNKVLPGNKYKQLEEMRIKERKAFEDQGLIKVGKTTLGDAVDMRGTCEKMCSEYEREFREYTREVHPFEKMGSEGRMDASKAVAAYSRSDAGAGHGDSAILPSDLRTPQTLVRTLDYLFSVIMPTPPPTTSSSSTPRKALGYSAGFIRDRSRAIRKEFAMQSSWGHEEAIASFERIARWHILCLRELQEESGTNVDLHIDSAELNRCFTSLRQQYNDRREETGLETPCPNESEFTAYMLIYDLNSKSVSIPFSELPAKIIDHPLVKMAWEIRRAAQRNFDSQKEGSKHNAELGMNLITRFVKLLKQPKIPFLLACLVEIRLREMRRSALRALRRPYPPLKSNPIRTNELGEVVERKMILLNTLNKILGCEQQEDQDDYASAWDDIDPINNTSDQESVDISRRFNYDIYQGHHGPVGSLINLGSPYDDNKDAPFTRRWKLITEKRGNASYVDIVNGQAGVQTDGVVTVQSRKTASPSVFTAPTASTAPKPISTSAFSFKPASAPSPAFAFTPSSPAVQPKPSADQKPFFRPLCPPPDHPDVLAAKNKELLPGPPPLFAVGAKGIWAETAPPGYYDDALKRMNDGITNTFRPPAPTSTFSFAPPKAKEAAPAPTPKEKRLGEEELAPPAKAPLFSSPAFFSATAPPTTKSPPAVTSIPGPSILPPPAKTTSPTLPPFSIPKPISPVAASSLTASTSSPSQQRKRVASSVLSTSTSRLSSSVMRKSLADTYRARGERMDNLPEVCDLLIDEVIQSMIEDYLSEDLTRYVKQQKAAEDYQRRKVLRSEAILSWSQSILQQFVDEEAKRISRIALLEELKRRYLTRRSIKHWKSWAKSKRQSREQSEKKHGNMLTFLNNMGLSKSVSSLPTLPRSETSSPISDVDMSLEIERLDSLQIDIEINHAERTKDNFFSPSTFLMAITKHIGQFLSHSAPSSSAFHTVLSIPSHSVETVEEVFGSPPDEDVQRWLNRKFLQPNYEDDNEEAEPYINNGVIYETKIVESGKQLPDWSSIGLYIFEVPLKSNDEVKISQNIADCQDRIGILVKGLHATSNRYVPSLIILTWEEESLEELGERLQISTELETFTRKSLVSLAYSDDLDERFSKSLEIAIPEITVKEQLVIRLNDVITNIYPNWQRYIDISNIQIPQRPKDINLSSDIFKLGIELINLISESIRKQLKSKNLHIQEENEDFDPIILPEFKDEKDDLPFELVERIPNYFEDSSELKGIDDLNLLITPLRQSAFLGQPLPIIPILQSLSYLVLGELKDTSLHLNYFSPSSDFQNGNGNQLKQIKDQFISNVQHSFENKVNQSIKHILPSSTIAKSSNNHTNTTYNNNDRTPSPKKSSNSHNHQGSNPKKRNRLSNENQYDVHISSSNKKDVKVESKASKNAKLLKALRDVEKTLALSQIEGNDVEVM</sequence>
<dbReference type="GO" id="GO:0006406">
    <property type="term" value="P:mRNA export from nucleus"/>
    <property type="evidence" value="ECO:0007669"/>
    <property type="project" value="TreeGrafter"/>
</dbReference>
<feature type="compositionally biased region" description="Polar residues" evidence="1">
    <location>
        <begin position="617"/>
        <end position="628"/>
    </location>
</feature>
<dbReference type="Pfam" id="PF03399">
    <property type="entry name" value="SAC3_GANP"/>
    <property type="match status" value="1"/>
</dbReference>
<dbReference type="Proteomes" id="UP001355207">
    <property type="component" value="Chromosome 7"/>
</dbReference>
<evidence type="ECO:0000313" key="4">
    <source>
        <dbReference type="Proteomes" id="UP001355207"/>
    </source>
</evidence>
<dbReference type="InterPro" id="IPR045107">
    <property type="entry name" value="SAC3/GANP/THP3"/>
</dbReference>
<organism evidence="3 4">
    <name type="scientific">Kwoniella dendrophila CBS 6074</name>
    <dbReference type="NCBI Taxonomy" id="1295534"/>
    <lineage>
        <taxon>Eukaryota</taxon>
        <taxon>Fungi</taxon>
        <taxon>Dikarya</taxon>
        <taxon>Basidiomycota</taxon>
        <taxon>Agaricomycotina</taxon>
        <taxon>Tremellomycetes</taxon>
        <taxon>Tremellales</taxon>
        <taxon>Cryptococcaceae</taxon>
        <taxon>Kwoniella</taxon>
    </lineage>
</organism>
<dbReference type="PANTHER" id="PTHR12436:SF3">
    <property type="entry name" value="GERMINAL-CENTER ASSOCIATED NUCLEAR PROTEIN"/>
    <property type="match status" value="1"/>
</dbReference>
<evidence type="ECO:0000259" key="2">
    <source>
        <dbReference type="Pfam" id="PF03399"/>
    </source>
</evidence>
<feature type="region of interest" description="Disordered" evidence="1">
    <location>
        <begin position="617"/>
        <end position="649"/>
    </location>
</feature>
<dbReference type="GeneID" id="91096452"/>
<feature type="compositionally biased region" description="Low complexity" evidence="1">
    <location>
        <begin position="1351"/>
        <end position="1361"/>
    </location>
</feature>
<dbReference type="PANTHER" id="PTHR12436">
    <property type="entry name" value="80 KDA MCM3-ASSOCIATED PROTEIN"/>
    <property type="match status" value="1"/>
</dbReference>
<dbReference type="GO" id="GO:0005737">
    <property type="term" value="C:cytoplasm"/>
    <property type="evidence" value="ECO:0007669"/>
    <property type="project" value="TreeGrafter"/>
</dbReference>
<name>A0AAX4K258_9TREE</name>
<evidence type="ECO:0000313" key="3">
    <source>
        <dbReference type="EMBL" id="WWC90845.1"/>
    </source>
</evidence>
<proteinExistence type="predicted"/>
<feature type="region of interest" description="Disordered" evidence="1">
    <location>
        <begin position="1"/>
        <end position="23"/>
    </location>
</feature>
<feature type="compositionally biased region" description="Low complexity" evidence="1">
    <location>
        <begin position="712"/>
        <end position="727"/>
    </location>
</feature>
<keyword evidence="4" id="KW-1185">Reference proteome</keyword>
<dbReference type="InterPro" id="IPR005062">
    <property type="entry name" value="SAC3/GANP/THP3_conserved"/>
</dbReference>
<feature type="compositionally biased region" description="Low complexity" evidence="1">
    <location>
        <begin position="669"/>
        <end position="684"/>
    </location>
</feature>
<reference evidence="3 4" key="1">
    <citation type="submission" date="2024-01" db="EMBL/GenBank/DDBJ databases">
        <title>Comparative genomics of Cryptococcus and Kwoniella reveals pathogenesis evolution and contrasting modes of karyotype evolution via chromosome fusion or intercentromeric recombination.</title>
        <authorList>
            <person name="Coelho M.A."/>
            <person name="David-Palma M."/>
            <person name="Shea T."/>
            <person name="Bowers K."/>
            <person name="McGinley-Smith S."/>
            <person name="Mohammad A.W."/>
            <person name="Gnirke A."/>
            <person name="Yurkov A.M."/>
            <person name="Nowrousian M."/>
            <person name="Sun S."/>
            <person name="Cuomo C.A."/>
            <person name="Heitman J."/>
        </authorList>
    </citation>
    <scope>NUCLEOTIDE SEQUENCE [LARGE SCALE GENOMIC DNA]</scope>
    <source>
        <strain evidence="3 4">CBS 6074</strain>
    </source>
</reference>
<dbReference type="EMBL" id="CP144104">
    <property type="protein sequence ID" value="WWC90845.1"/>
    <property type="molecule type" value="Genomic_DNA"/>
</dbReference>
<feature type="compositionally biased region" description="Pro residues" evidence="1">
    <location>
        <begin position="689"/>
        <end position="711"/>
    </location>
</feature>
<accession>A0AAX4K258</accession>
<feature type="compositionally biased region" description="Polar residues" evidence="1">
    <location>
        <begin position="1388"/>
        <end position="1400"/>
    </location>
</feature>
<feature type="domain" description="SAC3/GANP/THP3 conserved" evidence="2">
    <location>
        <begin position="80"/>
        <end position="382"/>
    </location>
</feature>
<protein>
    <recommendedName>
        <fullName evidence="2">SAC3/GANP/THP3 conserved domain-containing protein</fullName>
    </recommendedName>
</protein>
<feature type="region of interest" description="Disordered" evidence="1">
    <location>
        <begin position="665"/>
        <end position="739"/>
    </location>
</feature>
<feature type="region of interest" description="Disordered" evidence="1">
    <location>
        <begin position="1344"/>
        <end position="1409"/>
    </location>
</feature>
<dbReference type="Gene3D" id="1.25.40.990">
    <property type="match status" value="1"/>
</dbReference>
<gene>
    <name evidence="3" type="ORF">L201_005782</name>
</gene>
<dbReference type="RefSeq" id="XP_066077608.1">
    <property type="nucleotide sequence ID" value="XM_066221511.1"/>
</dbReference>